<dbReference type="EMBL" id="RBIJ01000006">
    <property type="protein sequence ID" value="RKQ83623.1"/>
    <property type="molecule type" value="Genomic_DNA"/>
</dbReference>
<dbReference type="SUPFAM" id="SSF51735">
    <property type="entry name" value="NAD(P)-binding Rossmann-fold domains"/>
    <property type="match status" value="1"/>
</dbReference>
<evidence type="ECO:0000256" key="1">
    <source>
        <dbReference type="ARBA" id="ARBA00002607"/>
    </source>
</evidence>
<dbReference type="OrthoDB" id="9803333at2"/>
<dbReference type="NCBIfam" id="NF005559">
    <property type="entry name" value="PRK07231.1"/>
    <property type="match status" value="1"/>
</dbReference>
<keyword evidence="17" id="KW-1185">Reference proteome</keyword>
<name>A0A660KYZ1_9BACL</name>
<gene>
    <name evidence="16" type="ORF">C7438_1653</name>
</gene>
<evidence type="ECO:0000256" key="6">
    <source>
        <dbReference type="ARBA" id="ARBA00022832"/>
    </source>
</evidence>
<keyword evidence="7 13" id="KW-0521">NADP</keyword>
<evidence type="ECO:0000256" key="13">
    <source>
        <dbReference type="PIRSR" id="PIRSR611284-2"/>
    </source>
</evidence>
<dbReference type="NCBIfam" id="TIGR01830">
    <property type="entry name" value="3oxo_ACP_reduc"/>
    <property type="match status" value="1"/>
</dbReference>
<evidence type="ECO:0000256" key="14">
    <source>
        <dbReference type="RuleBase" id="RU366074"/>
    </source>
</evidence>
<comment type="catalytic activity">
    <reaction evidence="11 14">
        <text>a (3R)-hydroxyacyl-[ACP] + NADP(+) = a 3-oxoacyl-[ACP] + NADPH + H(+)</text>
        <dbReference type="Rhea" id="RHEA:17397"/>
        <dbReference type="Rhea" id="RHEA-COMP:9916"/>
        <dbReference type="Rhea" id="RHEA-COMP:9945"/>
        <dbReference type="ChEBI" id="CHEBI:15378"/>
        <dbReference type="ChEBI" id="CHEBI:57783"/>
        <dbReference type="ChEBI" id="CHEBI:58349"/>
        <dbReference type="ChEBI" id="CHEBI:78776"/>
        <dbReference type="ChEBI" id="CHEBI:78827"/>
        <dbReference type="EC" id="1.1.1.100"/>
    </reaction>
</comment>
<comment type="similarity">
    <text evidence="3 14">Belongs to the short-chain dehydrogenases/reductases (SDR) family.</text>
</comment>
<comment type="pathway">
    <text evidence="2 14">Lipid metabolism; fatty acid biosynthesis.</text>
</comment>
<dbReference type="Pfam" id="PF13561">
    <property type="entry name" value="adh_short_C2"/>
    <property type="match status" value="1"/>
</dbReference>
<evidence type="ECO:0000256" key="9">
    <source>
        <dbReference type="ARBA" id="ARBA00023098"/>
    </source>
</evidence>
<evidence type="ECO:0000256" key="7">
    <source>
        <dbReference type="ARBA" id="ARBA00022857"/>
    </source>
</evidence>
<dbReference type="PANTHER" id="PTHR42879">
    <property type="entry name" value="3-OXOACYL-(ACYL-CARRIER-PROTEIN) REDUCTASE"/>
    <property type="match status" value="1"/>
</dbReference>
<dbReference type="EC" id="1.1.1.100" evidence="14"/>
<dbReference type="GO" id="GO:0004316">
    <property type="term" value="F:3-oxoacyl-[acyl-carrier-protein] reductase (NADPH) activity"/>
    <property type="evidence" value="ECO:0007669"/>
    <property type="project" value="UniProtKB-UniRule"/>
</dbReference>
<keyword evidence="6 14" id="KW-0276">Fatty acid metabolism</keyword>
<feature type="domain" description="Ketoreductase" evidence="15">
    <location>
        <begin position="6"/>
        <end position="186"/>
    </location>
</feature>
<evidence type="ECO:0000256" key="8">
    <source>
        <dbReference type="ARBA" id="ARBA00023002"/>
    </source>
</evidence>
<feature type="binding site" evidence="13">
    <location>
        <begin position="155"/>
        <end position="159"/>
    </location>
    <ligand>
        <name>NADP(+)</name>
        <dbReference type="ChEBI" id="CHEBI:58349"/>
    </ligand>
</feature>
<dbReference type="NCBIfam" id="NF009466">
    <property type="entry name" value="PRK12826.1-2"/>
    <property type="match status" value="1"/>
</dbReference>
<evidence type="ECO:0000256" key="4">
    <source>
        <dbReference type="ARBA" id="ARBA00011881"/>
    </source>
</evidence>
<keyword evidence="9 14" id="KW-0443">Lipid metabolism</keyword>
<dbReference type="PRINTS" id="PR00081">
    <property type="entry name" value="GDHRDH"/>
</dbReference>
<dbReference type="InterPro" id="IPR002347">
    <property type="entry name" value="SDR_fam"/>
</dbReference>
<dbReference type="UniPathway" id="UPA00094"/>
<reference evidence="16 17" key="1">
    <citation type="submission" date="2018-10" db="EMBL/GenBank/DDBJ databases">
        <title>Genomic Encyclopedia of Type Strains, Phase IV (KMG-IV): sequencing the most valuable type-strain genomes for metagenomic binning, comparative biology and taxonomic classification.</title>
        <authorList>
            <person name="Goeker M."/>
        </authorList>
    </citation>
    <scope>NUCLEOTIDE SEQUENCE [LARGE SCALE GENOMIC DNA]</scope>
    <source>
        <strain evidence="16 17">DSM 22653</strain>
    </source>
</reference>
<evidence type="ECO:0000256" key="10">
    <source>
        <dbReference type="ARBA" id="ARBA00023160"/>
    </source>
</evidence>
<comment type="caution">
    <text evidence="16">The sequence shown here is derived from an EMBL/GenBank/DDBJ whole genome shotgun (WGS) entry which is preliminary data.</text>
</comment>
<dbReference type="SMART" id="SM00822">
    <property type="entry name" value="PKS_KR"/>
    <property type="match status" value="1"/>
</dbReference>
<dbReference type="PRINTS" id="PR00080">
    <property type="entry name" value="SDRFAMILY"/>
</dbReference>
<dbReference type="PANTHER" id="PTHR42879:SF2">
    <property type="entry name" value="3-OXOACYL-[ACYL-CARRIER-PROTEIN] REDUCTASE FABG"/>
    <property type="match status" value="1"/>
</dbReference>
<dbReference type="InterPro" id="IPR020904">
    <property type="entry name" value="Sc_DH/Rdtase_CS"/>
</dbReference>
<dbReference type="Gene3D" id="3.40.50.720">
    <property type="entry name" value="NAD(P)-binding Rossmann-like Domain"/>
    <property type="match status" value="1"/>
</dbReference>
<proteinExistence type="inferred from homology"/>
<dbReference type="InterPro" id="IPR050259">
    <property type="entry name" value="SDR"/>
</dbReference>
<dbReference type="InterPro" id="IPR036291">
    <property type="entry name" value="NAD(P)-bd_dom_sf"/>
</dbReference>
<dbReference type="CDD" id="cd05333">
    <property type="entry name" value="BKR_SDR_c"/>
    <property type="match status" value="1"/>
</dbReference>
<sequence length="247" mass="26223">MELAERVALVTGASRGIGRAIALELARGGARVLVVYRGRRDAAEAVVEAIRGLGSEALAEQGDVSRPEEADRLVSLALERFGRLDILVNNAGITRDNLLLRMKDEEWEEVIRTNLSGPFYLMRAAAKHMVRARRGRIVNIASVVGLVGNPGQANYAAAKAGLIGLTKAAAKELASRGITVNAVAPGYIQTDMTESLPEAAKEALLRLIPTGRFGSPEDVARAVRFLAGDDAAYITGHVLVVDGGMVT</sequence>
<comment type="function">
    <text evidence="1 14">Catalyzes the NADPH-dependent reduction of beta-ketoacyl-ACP substrates to beta-hydroxyacyl-ACP products, the first reductive step in the elongation cycle of fatty acid biosynthesis.</text>
</comment>
<evidence type="ECO:0000313" key="17">
    <source>
        <dbReference type="Proteomes" id="UP000267019"/>
    </source>
</evidence>
<dbReference type="GO" id="GO:0051287">
    <property type="term" value="F:NAD binding"/>
    <property type="evidence" value="ECO:0007669"/>
    <property type="project" value="UniProtKB-UniRule"/>
</dbReference>
<accession>A0A660KYZ1</accession>
<keyword evidence="8 14" id="KW-0560">Oxidoreductase</keyword>
<protein>
    <recommendedName>
        <fullName evidence="14">3-oxoacyl-[acyl-carrier-protein] reductase</fullName>
        <ecNumber evidence="14">1.1.1.100</ecNumber>
    </recommendedName>
</protein>
<dbReference type="AlphaFoldDB" id="A0A660KYZ1"/>
<evidence type="ECO:0000259" key="15">
    <source>
        <dbReference type="SMART" id="SM00822"/>
    </source>
</evidence>
<evidence type="ECO:0000256" key="3">
    <source>
        <dbReference type="ARBA" id="ARBA00006484"/>
    </source>
</evidence>
<dbReference type="FunFam" id="3.40.50.720:FF:000037">
    <property type="entry name" value="3-oxoacyl-[acyl-carrier-protein] reductase FabG"/>
    <property type="match status" value="1"/>
</dbReference>
<evidence type="ECO:0000256" key="2">
    <source>
        <dbReference type="ARBA" id="ARBA00005194"/>
    </source>
</evidence>
<evidence type="ECO:0000256" key="11">
    <source>
        <dbReference type="ARBA" id="ARBA00048508"/>
    </source>
</evidence>
<feature type="binding site" evidence="13">
    <location>
        <begin position="12"/>
        <end position="15"/>
    </location>
    <ligand>
        <name>NADP(+)</name>
        <dbReference type="ChEBI" id="CHEBI:58349"/>
    </ligand>
</feature>
<dbReference type="InterPro" id="IPR057326">
    <property type="entry name" value="KR_dom"/>
</dbReference>
<comment type="subunit">
    <text evidence="4 14">Homotetramer.</text>
</comment>
<dbReference type="GO" id="GO:0006633">
    <property type="term" value="P:fatty acid biosynthetic process"/>
    <property type="evidence" value="ECO:0007669"/>
    <property type="project" value="UniProtKB-UniPathway"/>
</dbReference>
<feature type="binding site" evidence="13">
    <location>
        <position position="188"/>
    </location>
    <ligand>
        <name>NADP(+)</name>
        <dbReference type="ChEBI" id="CHEBI:58349"/>
    </ligand>
</feature>
<dbReference type="InterPro" id="IPR011284">
    <property type="entry name" value="3oxo_ACP_reduc"/>
</dbReference>
<keyword evidence="10 14" id="KW-0275">Fatty acid biosynthesis</keyword>
<feature type="binding site" evidence="13">
    <location>
        <position position="90"/>
    </location>
    <ligand>
        <name>NADP(+)</name>
        <dbReference type="ChEBI" id="CHEBI:58349"/>
    </ligand>
</feature>
<dbReference type="PROSITE" id="PS00061">
    <property type="entry name" value="ADH_SHORT"/>
    <property type="match status" value="1"/>
</dbReference>
<organism evidence="16 17">
    <name type="scientific">Brockia lithotrophica</name>
    <dbReference type="NCBI Taxonomy" id="933949"/>
    <lineage>
        <taxon>Bacteria</taxon>
        <taxon>Bacillati</taxon>
        <taxon>Bacillota</taxon>
        <taxon>Bacilli</taxon>
        <taxon>Bacillales</taxon>
        <taxon>Bacillales Family X. Incertae Sedis</taxon>
        <taxon>Brockia</taxon>
    </lineage>
</organism>
<evidence type="ECO:0000313" key="16">
    <source>
        <dbReference type="EMBL" id="RKQ83623.1"/>
    </source>
</evidence>
<evidence type="ECO:0000256" key="12">
    <source>
        <dbReference type="PIRSR" id="PIRSR611284-1"/>
    </source>
</evidence>
<feature type="active site" description="Proton acceptor" evidence="12">
    <location>
        <position position="155"/>
    </location>
</feature>
<evidence type="ECO:0000256" key="5">
    <source>
        <dbReference type="ARBA" id="ARBA00022516"/>
    </source>
</evidence>
<keyword evidence="5 14" id="KW-0444">Lipid biosynthesis</keyword>
<dbReference type="Proteomes" id="UP000267019">
    <property type="component" value="Unassembled WGS sequence"/>
</dbReference>